<evidence type="ECO:0000313" key="21">
    <source>
        <dbReference type="Proteomes" id="UP001634394"/>
    </source>
</evidence>
<evidence type="ECO:0000256" key="2">
    <source>
        <dbReference type="ARBA" id="ARBA00005733"/>
    </source>
</evidence>
<reference evidence="20 21" key="1">
    <citation type="submission" date="2024-11" db="EMBL/GenBank/DDBJ databases">
        <title>Chromosome-level genome assembly of the freshwater bivalve Anodonta woodiana.</title>
        <authorList>
            <person name="Chen X."/>
        </authorList>
    </citation>
    <scope>NUCLEOTIDE SEQUENCE [LARGE SCALE GENOMIC DNA]</scope>
    <source>
        <strain evidence="20">MN2024</strain>
        <tissue evidence="20">Gills</tissue>
    </source>
</reference>
<evidence type="ECO:0000256" key="14">
    <source>
        <dbReference type="PROSITE-ProRule" id="PRU00108"/>
    </source>
</evidence>
<dbReference type="InterPro" id="IPR001356">
    <property type="entry name" value="HD"/>
</dbReference>
<dbReference type="PROSITE" id="PS50071">
    <property type="entry name" value="HOMEOBOX_2"/>
    <property type="match status" value="1"/>
</dbReference>
<evidence type="ECO:0000256" key="3">
    <source>
        <dbReference type="ARBA" id="ARBA00014891"/>
    </source>
</evidence>
<dbReference type="EMBL" id="JBJQND010000006">
    <property type="protein sequence ID" value="KAL3873122.1"/>
    <property type="molecule type" value="Genomic_DNA"/>
</dbReference>
<evidence type="ECO:0000256" key="4">
    <source>
        <dbReference type="ARBA" id="ARBA00022473"/>
    </source>
</evidence>
<evidence type="ECO:0000256" key="5">
    <source>
        <dbReference type="ARBA" id="ARBA00022606"/>
    </source>
</evidence>
<keyword evidence="10 14" id="KW-0539">Nucleus</keyword>
<dbReference type="Gene3D" id="1.10.10.60">
    <property type="entry name" value="Homeodomain-like"/>
    <property type="match status" value="1"/>
</dbReference>
<dbReference type="SUPFAM" id="SSF46689">
    <property type="entry name" value="Homeodomain-like"/>
    <property type="match status" value="1"/>
</dbReference>
<feature type="domain" description="CVC" evidence="19">
    <location>
        <begin position="223"/>
        <end position="276"/>
    </location>
</feature>
<evidence type="ECO:0000259" key="17">
    <source>
        <dbReference type="PROSITE" id="PS50071"/>
    </source>
</evidence>
<evidence type="ECO:0000256" key="16">
    <source>
        <dbReference type="SAM" id="MobiDB-lite"/>
    </source>
</evidence>
<gene>
    <name evidence="20" type="ORF">ACJMK2_036278</name>
</gene>
<comment type="subcellular location">
    <subcellularLocation>
        <location evidence="1 14 15">Nucleus</location>
    </subcellularLocation>
</comment>
<dbReference type="GO" id="GO:0005634">
    <property type="term" value="C:nucleus"/>
    <property type="evidence" value="ECO:0007669"/>
    <property type="project" value="UniProtKB-SubCell"/>
</dbReference>
<keyword evidence="9" id="KW-0804">Transcription</keyword>
<evidence type="ECO:0000256" key="1">
    <source>
        <dbReference type="ARBA" id="ARBA00004123"/>
    </source>
</evidence>
<evidence type="ECO:0000256" key="8">
    <source>
        <dbReference type="ARBA" id="ARBA00023155"/>
    </source>
</evidence>
<dbReference type="InterPro" id="IPR017970">
    <property type="entry name" value="Homeobox_CS"/>
</dbReference>
<comment type="caution">
    <text evidence="20">The sequence shown here is derived from an EMBL/GenBank/DDBJ whole genome shotgun (WGS) entry which is preliminary data.</text>
</comment>
<dbReference type="PANTHER" id="PTHR46892">
    <property type="entry name" value="VISUAL SYSTEM HOMEOBOX 2"/>
    <property type="match status" value="1"/>
</dbReference>
<comment type="similarity">
    <text evidence="2">Belongs to the paired homeobox family.</text>
</comment>
<dbReference type="Pfam" id="PF03826">
    <property type="entry name" value="OAR"/>
    <property type="match status" value="1"/>
</dbReference>
<name>A0ABD3WGQ2_SINWO</name>
<feature type="DNA-binding region" description="Homeobox" evidence="14">
    <location>
        <begin position="163"/>
        <end position="222"/>
    </location>
</feature>
<dbReference type="InterPro" id="IPR052294">
    <property type="entry name" value="VSX_homeobox_regulators"/>
</dbReference>
<evidence type="ECO:0000313" key="20">
    <source>
        <dbReference type="EMBL" id="KAL3873122.1"/>
    </source>
</evidence>
<dbReference type="Proteomes" id="UP001634394">
    <property type="component" value="Unassembled WGS sequence"/>
</dbReference>
<sequence>MMNFAPQIIYSALGVSMSGDMGLSTTSLRTSGRGFSVPQRTPFGIQELLGLGIQERTRQSNSICSGSAFLASSLGGTFLHGAGALKDPTVPISYAAWKSNFMNTLSSSAPNPLNFGTASTINAPRSFSLKSEFKTGLESPNQQRSALNPPETRSIDGKRKKKRRRHRTIFTSYQLEELEKSFTDAHYPDVYAREVLALKTSLPEDRIQVWFQNRRAKWRKTKKTWGRSSIMAEYGLYGAMVRHSLPLPETILKSAREGNLEACAPWLLSMHKKSLDLTQEQEEKDCKVDKGLCLEKKEKDELRSESITSLRAKAQEHCGKLRSDLSNTGLKQRKDSQDDNLPCVACNVDEMCESSFEDTQNLKKHSFS</sequence>
<evidence type="ECO:0000256" key="9">
    <source>
        <dbReference type="ARBA" id="ARBA00023163"/>
    </source>
</evidence>
<evidence type="ECO:0000256" key="6">
    <source>
        <dbReference type="ARBA" id="ARBA00023015"/>
    </source>
</evidence>
<feature type="domain" description="Homeobox" evidence="17">
    <location>
        <begin position="161"/>
        <end position="221"/>
    </location>
</feature>
<evidence type="ECO:0000259" key="18">
    <source>
        <dbReference type="PROSITE" id="PS50803"/>
    </source>
</evidence>
<dbReference type="PROSITE" id="PS00027">
    <property type="entry name" value="HOMEOBOX_1"/>
    <property type="match status" value="1"/>
</dbReference>
<organism evidence="20 21">
    <name type="scientific">Sinanodonta woodiana</name>
    <name type="common">Chinese pond mussel</name>
    <name type="synonym">Anodonta woodiana</name>
    <dbReference type="NCBI Taxonomy" id="1069815"/>
    <lineage>
        <taxon>Eukaryota</taxon>
        <taxon>Metazoa</taxon>
        <taxon>Spiralia</taxon>
        <taxon>Lophotrochozoa</taxon>
        <taxon>Mollusca</taxon>
        <taxon>Bivalvia</taxon>
        <taxon>Autobranchia</taxon>
        <taxon>Heteroconchia</taxon>
        <taxon>Palaeoheterodonta</taxon>
        <taxon>Unionida</taxon>
        <taxon>Unionoidea</taxon>
        <taxon>Unionidae</taxon>
        <taxon>Unioninae</taxon>
        <taxon>Sinanodonta</taxon>
    </lineage>
</organism>
<dbReference type="PROSITE" id="PS51496">
    <property type="entry name" value="CVC"/>
    <property type="match status" value="1"/>
</dbReference>
<keyword evidence="21" id="KW-1185">Reference proteome</keyword>
<keyword evidence="8 14" id="KW-0371">Homeobox</keyword>
<accession>A0ABD3WGQ2</accession>
<dbReference type="SMART" id="SM00389">
    <property type="entry name" value="HOX"/>
    <property type="match status" value="1"/>
</dbReference>
<dbReference type="PROSITE" id="PS50803">
    <property type="entry name" value="OAR"/>
    <property type="match status" value="1"/>
</dbReference>
<keyword evidence="6" id="KW-0805">Transcription regulation</keyword>
<dbReference type="InterPro" id="IPR023339">
    <property type="entry name" value="CVC"/>
</dbReference>
<feature type="domain" description="OAR" evidence="18">
    <location>
        <begin position="305"/>
        <end position="318"/>
    </location>
</feature>
<dbReference type="FunFam" id="1.10.10.60:FF:000065">
    <property type="entry name" value="Visual system homeobox 1"/>
    <property type="match status" value="1"/>
</dbReference>
<keyword evidence="4" id="KW-0217">Developmental protein</keyword>
<evidence type="ECO:0000256" key="15">
    <source>
        <dbReference type="RuleBase" id="RU000682"/>
    </source>
</evidence>
<evidence type="ECO:0000259" key="19">
    <source>
        <dbReference type="PROSITE" id="PS51496"/>
    </source>
</evidence>
<keyword evidence="11" id="KW-0844">Vision</keyword>
<evidence type="ECO:0000256" key="13">
    <source>
        <dbReference type="ARBA" id="ARBA00031274"/>
    </source>
</evidence>
<evidence type="ECO:0000256" key="10">
    <source>
        <dbReference type="ARBA" id="ARBA00023242"/>
    </source>
</evidence>
<keyword evidence="7 14" id="KW-0238">DNA-binding</keyword>
<dbReference type="CDD" id="cd00086">
    <property type="entry name" value="homeodomain"/>
    <property type="match status" value="1"/>
</dbReference>
<proteinExistence type="inferred from homology"/>
<dbReference type="InterPro" id="IPR003654">
    <property type="entry name" value="OAR_dom"/>
</dbReference>
<dbReference type="GO" id="GO:0007601">
    <property type="term" value="P:visual perception"/>
    <property type="evidence" value="ECO:0007669"/>
    <property type="project" value="UniProtKB-KW"/>
</dbReference>
<protein>
    <recommendedName>
        <fullName evidence="3">Visual system homeobox 2</fullName>
    </recommendedName>
    <alternativeName>
        <fullName evidence="12">Ceh-10 homeodomain-containing homolog</fullName>
    </alternativeName>
    <alternativeName>
        <fullName evidence="13">Homeobox protein CHX10</fullName>
    </alternativeName>
</protein>
<evidence type="ECO:0000256" key="11">
    <source>
        <dbReference type="ARBA" id="ARBA00023305"/>
    </source>
</evidence>
<evidence type="ECO:0000256" key="7">
    <source>
        <dbReference type="ARBA" id="ARBA00023125"/>
    </source>
</evidence>
<dbReference type="PANTHER" id="PTHR46892:SF3">
    <property type="entry name" value="VISUAL SYSTEM HOMEOBOX 2"/>
    <property type="match status" value="1"/>
</dbReference>
<evidence type="ECO:0000256" key="12">
    <source>
        <dbReference type="ARBA" id="ARBA00030203"/>
    </source>
</evidence>
<feature type="region of interest" description="Disordered" evidence="16">
    <location>
        <begin position="134"/>
        <end position="165"/>
    </location>
</feature>
<dbReference type="GO" id="GO:0003677">
    <property type="term" value="F:DNA binding"/>
    <property type="evidence" value="ECO:0007669"/>
    <property type="project" value="UniProtKB-UniRule"/>
</dbReference>
<dbReference type="InterPro" id="IPR009057">
    <property type="entry name" value="Homeodomain-like_sf"/>
</dbReference>
<dbReference type="Pfam" id="PF00046">
    <property type="entry name" value="Homeodomain"/>
    <property type="match status" value="1"/>
</dbReference>
<keyword evidence="5" id="KW-0716">Sensory transduction</keyword>
<dbReference type="AlphaFoldDB" id="A0ABD3WGQ2"/>